<proteinExistence type="predicted"/>
<dbReference type="AlphaFoldDB" id="A0A1F5L4P3"/>
<comment type="caution">
    <text evidence="3">The sequence shown here is derived from an EMBL/GenBank/DDBJ whole genome shotgun (WGS) entry which is preliminary data.</text>
</comment>
<protein>
    <recommendedName>
        <fullName evidence="2">Complex 1 LYR protein domain-containing protein</fullName>
    </recommendedName>
</protein>
<dbReference type="Proteomes" id="UP000177622">
    <property type="component" value="Unassembled WGS sequence"/>
</dbReference>
<dbReference type="InterPro" id="IPR046896">
    <property type="entry name" value="Cup1-like_N"/>
</dbReference>
<keyword evidence="4" id="KW-1185">Reference proteome</keyword>
<accession>A0A1F5L4P3</accession>
<organism evidence="3 4">
    <name type="scientific">Penicillium arizonense</name>
    <dbReference type="NCBI Taxonomy" id="1835702"/>
    <lineage>
        <taxon>Eukaryota</taxon>
        <taxon>Fungi</taxon>
        <taxon>Dikarya</taxon>
        <taxon>Ascomycota</taxon>
        <taxon>Pezizomycotina</taxon>
        <taxon>Eurotiomycetes</taxon>
        <taxon>Eurotiomycetidae</taxon>
        <taxon>Eurotiales</taxon>
        <taxon>Aspergillaceae</taxon>
        <taxon>Penicillium</taxon>
    </lineage>
</organism>
<feature type="domain" description="Complex 1 LYR protein" evidence="2">
    <location>
        <begin position="17"/>
        <end position="72"/>
    </location>
</feature>
<evidence type="ECO:0000313" key="3">
    <source>
        <dbReference type="EMBL" id="OGE48208.1"/>
    </source>
</evidence>
<feature type="region of interest" description="Disordered" evidence="1">
    <location>
        <begin position="95"/>
        <end position="157"/>
    </location>
</feature>
<evidence type="ECO:0000313" key="4">
    <source>
        <dbReference type="Proteomes" id="UP000177622"/>
    </source>
</evidence>
<gene>
    <name evidence="3" type="ORF">PENARI_c031G05559</name>
</gene>
<dbReference type="InterPro" id="IPR008011">
    <property type="entry name" value="Complex1_LYR_dom"/>
</dbReference>
<evidence type="ECO:0000256" key="1">
    <source>
        <dbReference type="SAM" id="MobiDB-lite"/>
    </source>
</evidence>
<dbReference type="GeneID" id="34581214"/>
<feature type="compositionally biased region" description="Basic and acidic residues" evidence="1">
    <location>
        <begin position="125"/>
        <end position="137"/>
    </location>
</feature>
<dbReference type="Pfam" id="PF05347">
    <property type="entry name" value="Complex1_LYR"/>
    <property type="match status" value="1"/>
</dbReference>
<evidence type="ECO:0000259" key="2">
    <source>
        <dbReference type="Pfam" id="PF05347"/>
    </source>
</evidence>
<dbReference type="RefSeq" id="XP_022483664.1">
    <property type="nucleotide sequence ID" value="XM_022636480.1"/>
</dbReference>
<dbReference type="OrthoDB" id="6508832at2759"/>
<sequence>MHKVLVPSHSSAHRFACFALYRALLRQCCPTNAASWQGESRSLVKKNFRRFQKLQSPSQTANALKAGYEALDLLSSASEGNRHDTHKITTLLAQHKSQKEKHAAMQRKSGSAKPVKPMSPKKARKAESIRFQKETAQRHPNATPVLSRPRPLGSLGDKKRKVPVLVNARGIPFLRFKKPQPRNLSDTLRKKLLNRWVWIQRRERLQLEILFARDEDDWDRITTTAERSTWVQPIQESLDDVCDKVARWDMKNKQTAESMWGVVLAERALAEEEASQRQEDASQRQEDASHRHAEANQKQPEQ</sequence>
<dbReference type="EMBL" id="LXJU01000031">
    <property type="protein sequence ID" value="OGE48208.1"/>
    <property type="molecule type" value="Genomic_DNA"/>
</dbReference>
<feature type="region of interest" description="Disordered" evidence="1">
    <location>
        <begin position="271"/>
        <end position="302"/>
    </location>
</feature>
<dbReference type="STRING" id="1835702.A0A1F5L4P3"/>
<dbReference type="CDD" id="cd20273">
    <property type="entry name" value="Complex1_LYR_unchar"/>
    <property type="match status" value="1"/>
</dbReference>
<name>A0A1F5L4P3_PENAI</name>
<reference evidence="3 4" key="1">
    <citation type="journal article" date="2016" name="Sci. Rep.">
        <title>Penicillium arizonense, a new, genome sequenced fungal species, reveals a high chemical diversity in secreted metabolites.</title>
        <authorList>
            <person name="Grijseels S."/>
            <person name="Nielsen J.C."/>
            <person name="Randelovic M."/>
            <person name="Nielsen J."/>
            <person name="Nielsen K.F."/>
            <person name="Workman M."/>
            <person name="Frisvad J.C."/>
        </authorList>
    </citation>
    <scope>NUCLEOTIDE SEQUENCE [LARGE SCALE GENOMIC DNA]</scope>
    <source>
        <strain evidence="3 4">CBS 141311</strain>
    </source>
</reference>